<dbReference type="InterPro" id="IPR001128">
    <property type="entry name" value="Cyt_P450"/>
</dbReference>
<reference evidence="9 10" key="1">
    <citation type="submission" date="2020-08" db="EMBL/GenBank/DDBJ databases">
        <title>Sequencing the genomes of 1000 actinobacteria strains.</title>
        <authorList>
            <person name="Klenk H.-P."/>
        </authorList>
    </citation>
    <scope>NUCLEOTIDE SEQUENCE [LARGE SCALE GENOMIC DNA]</scope>
    <source>
        <strain evidence="9 10">DSM 44230</strain>
    </source>
</reference>
<dbReference type="Pfam" id="PF00067">
    <property type="entry name" value="p450"/>
    <property type="match status" value="1"/>
</dbReference>
<evidence type="ECO:0000313" key="9">
    <source>
        <dbReference type="EMBL" id="MBB4679892.1"/>
    </source>
</evidence>
<name>A0A7W7CF90_9PSEU</name>
<dbReference type="PROSITE" id="PS00086">
    <property type="entry name" value="CYTOCHROME_P450"/>
    <property type="match status" value="1"/>
</dbReference>
<dbReference type="EMBL" id="JACHMH010000001">
    <property type="protein sequence ID" value="MBB4679892.1"/>
    <property type="molecule type" value="Genomic_DNA"/>
</dbReference>
<evidence type="ECO:0000313" key="10">
    <source>
        <dbReference type="Proteomes" id="UP000533598"/>
    </source>
</evidence>
<evidence type="ECO:0000256" key="8">
    <source>
        <dbReference type="RuleBase" id="RU000461"/>
    </source>
</evidence>
<keyword evidence="6 8" id="KW-0408">Iron</keyword>
<evidence type="ECO:0000256" key="6">
    <source>
        <dbReference type="ARBA" id="ARBA00023004"/>
    </source>
</evidence>
<dbReference type="InterPro" id="IPR002397">
    <property type="entry name" value="Cyt_P450_B"/>
</dbReference>
<dbReference type="CDD" id="cd11031">
    <property type="entry name" value="Cyp158A-like"/>
    <property type="match status" value="1"/>
</dbReference>
<dbReference type="GO" id="GO:0004497">
    <property type="term" value="F:monooxygenase activity"/>
    <property type="evidence" value="ECO:0007669"/>
    <property type="project" value="UniProtKB-KW"/>
</dbReference>
<organism evidence="9 10">
    <name type="scientific">Crossiella cryophila</name>
    <dbReference type="NCBI Taxonomy" id="43355"/>
    <lineage>
        <taxon>Bacteria</taxon>
        <taxon>Bacillati</taxon>
        <taxon>Actinomycetota</taxon>
        <taxon>Actinomycetes</taxon>
        <taxon>Pseudonocardiales</taxon>
        <taxon>Pseudonocardiaceae</taxon>
        <taxon>Crossiella</taxon>
    </lineage>
</organism>
<keyword evidence="3 8" id="KW-0349">Heme</keyword>
<dbReference type="GO" id="GO:0005506">
    <property type="term" value="F:iron ion binding"/>
    <property type="evidence" value="ECO:0007669"/>
    <property type="project" value="InterPro"/>
</dbReference>
<comment type="cofactor">
    <cofactor evidence="1">
        <name>heme</name>
        <dbReference type="ChEBI" id="CHEBI:30413"/>
    </cofactor>
</comment>
<keyword evidence="10" id="KW-1185">Reference proteome</keyword>
<dbReference type="RefSeq" id="WP_185005591.1">
    <property type="nucleotide sequence ID" value="NZ_BAAAUI010000017.1"/>
</dbReference>
<accession>A0A7W7CF90</accession>
<dbReference type="PRINTS" id="PR00359">
    <property type="entry name" value="BP450"/>
</dbReference>
<dbReference type="PANTHER" id="PTHR46696">
    <property type="entry name" value="P450, PUTATIVE (EUROFUNG)-RELATED"/>
    <property type="match status" value="1"/>
</dbReference>
<evidence type="ECO:0000256" key="2">
    <source>
        <dbReference type="ARBA" id="ARBA00010617"/>
    </source>
</evidence>
<gene>
    <name evidence="9" type="ORF">HNR67_006010</name>
</gene>
<dbReference type="EC" id="1.14.19.8" evidence="9"/>
<protein>
    <submittedName>
        <fullName evidence="9">Pentalenolactone synthase</fullName>
        <ecNumber evidence="9">1.14.19.8</ecNumber>
    </submittedName>
</protein>
<proteinExistence type="inferred from homology"/>
<evidence type="ECO:0000256" key="7">
    <source>
        <dbReference type="ARBA" id="ARBA00023033"/>
    </source>
</evidence>
<comment type="similarity">
    <text evidence="2 8">Belongs to the cytochrome P450 family.</text>
</comment>
<evidence type="ECO:0000256" key="5">
    <source>
        <dbReference type="ARBA" id="ARBA00023002"/>
    </source>
</evidence>
<dbReference type="SUPFAM" id="SSF48264">
    <property type="entry name" value="Cytochrome P450"/>
    <property type="match status" value="1"/>
</dbReference>
<dbReference type="PRINTS" id="PR00385">
    <property type="entry name" value="P450"/>
</dbReference>
<keyword evidence="7 8" id="KW-0503">Monooxygenase</keyword>
<dbReference type="AlphaFoldDB" id="A0A7W7CF90"/>
<dbReference type="InterPro" id="IPR017972">
    <property type="entry name" value="Cyt_P450_CS"/>
</dbReference>
<evidence type="ECO:0000256" key="3">
    <source>
        <dbReference type="ARBA" id="ARBA00022617"/>
    </source>
</evidence>
<dbReference type="GO" id="GO:0016705">
    <property type="term" value="F:oxidoreductase activity, acting on paired donors, with incorporation or reduction of molecular oxygen"/>
    <property type="evidence" value="ECO:0007669"/>
    <property type="project" value="InterPro"/>
</dbReference>
<sequence length="396" mass="44470">MTTQDMPALPFDRPTILDIPPMLRILQAERPITKVRTMMGDEAWLVTRYDEAKYLFTDPRLIRSHPDPENAAKVSESAMMGGPVGTYETEDYDHTLMRSLLGGSFSAKRMRMLRPRIGGLVDDLLDEMAKKTPPVDLHQELAFPLPVLVICELLGVPYEDREQFRIWSEGAADMFNGEHSLEQLTELRAYTGSLIEKRRKDPGEDVISDIARAYDEGKLNMDYAVGLATGLLFAGHMTTVVLVEFGTLHLLTYPEQRQRMLDDPALVEPAVEEMLRFTDAGGGNFVRYARDEIKIGDVTINFGEAVLISGIAANRDPRFWDDPDTFDIGRETNSHLSFGSGRHLCIGATLARVELEAVFSRLFQRFPTMRLAVPVEELELLDNLLPGGLVSLPVTW</sequence>
<comment type="caution">
    <text evidence="9">The sequence shown here is derived from an EMBL/GenBank/DDBJ whole genome shotgun (WGS) entry which is preliminary data.</text>
</comment>
<dbReference type="InterPro" id="IPR036396">
    <property type="entry name" value="Cyt_P450_sf"/>
</dbReference>
<keyword evidence="4 8" id="KW-0479">Metal-binding</keyword>
<dbReference type="Gene3D" id="1.10.630.10">
    <property type="entry name" value="Cytochrome P450"/>
    <property type="match status" value="1"/>
</dbReference>
<dbReference type="FunFam" id="1.10.630.10:FF:000018">
    <property type="entry name" value="Cytochrome P450 monooxygenase"/>
    <property type="match status" value="1"/>
</dbReference>
<evidence type="ECO:0000256" key="4">
    <source>
        <dbReference type="ARBA" id="ARBA00022723"/>
    </source>
</evidence>
<dbReference type="Proteomes" id="UP000533598">
    <property type="component" value="Unassembled WGS sequence"/>
</dbReference>
<dbReference type="PANTHER" id="PTHR46696:SF5">
    <property type="entry name" value="CYTOCHROME P450 BJ-1"/>
    <property type="match status" value="1"/>
</dbReference>
<dbReference type="GO" id="GO:0020037">
    <property type="term" value="F:heme binding"/>
    <property type="evidence" value="ECO:0007669"/>
    <property type="project" value="InterPro"/>
</dbReference>
<evidence type="ECO:0000256" key="1">
    <source>
        <dbReference type="ARBA" id="ARBA00001971"/>
    </source>
</evidence>
<keyword evidence="5 8" id="KW-0560">Oxidoreductase</keyword>